<evidence type="ECO:0000313" key="2">
    <source>
        <dbReference type="EMBL" id="OUY08221.1"/>
    </source>
</evidence>
<dbReference type="CDD" id="cd03788">
    <property type="entry name" value="GT20_TPS"/>
    <property type="match status" value="1"/>
</dbReference>
<dbReference type="PANTHER" id="PTHR10788:SF106">
    <property type="entry name" value="BCDNA.GH08860"/>
    <property type="match status" value="1"/>
</dbReference>
<evidence type="ECO:0000313" key="3">
    <source>
        <dbReference type="Proteomes" id="UP000196536"/>
    </source>
</evidence>
<dbReference type="PANTHER" id="PTHR10788">
    <property type="entry name" value="TREHALOSE-6-PHOSPHATE SYNTHASE"/>
    <property type="match status" value="1"/>
</dbReference>
<comment type="similarity">
    <text evidence="1">Belongs to the glycosyltransferase 20 family.</text>
</comment>
<dbReference type="Gene3D" id="3.40.50.2000">
    <property type="entry name" value="Glycogen Phosphorylase B"/>
    <property type="match status" value="2"/>
</dbReference>
<accession>A0A1Z9Z162</accession>
<dbReference type="GO" id="GO:0003825">
    <property type="term" value="F:alpha,alpha-trehalose-phosphate synthase (UDP-forming) activity"/>
    <property type="evidence" value="ECO:0007669"/>
    <property type="project" value="TreeGrafter"/>
</dbReference>
<keyword evidence="3" id="KW-1185">Reference proteome</keyword>
<proteinExistence type="inferred from homology"/>
<dbReference type="RefSeq" id="WP_087618862.1">
    <property type="nucleotide sequence ID" value="NZ_NEXX01000001.1"/>
</dbReference>
<comment type="caution">
    <text evidence="2">The sequence shown here is derived from an EMBL/GenBank/DDBJ whole genome shotgun (WGS) entry which is preliminary data.</text>
</comment>
<evidence type="ECO:0000256" key="1">
    <source>
        <dbReference type="ARBA" id="ARBA00008799"/>
    </source>
</evidence>
<sequence>MSKLIVVSNRVSLPHPDQPSAGGLAVALHDALNEIGGVWLGWNGEQVDDGQLPAFDHIECDQVDYITCALQRSHYQKYYCGFANNTLWPAMHDRADLIRFKQDEYEAYQQVNYLFAQKLAQIAEPDDVIWIHDYHFFSMARYCRELGMQNKIGFFLHIPFAPADIWQVLPRATALIEDLHDYDVIGLQTENDQKNCMQVSTSLLKAMQINAHLISYKGHLTTIKCYPIGIHPDSIQELSVAAAPQALPMPNKKGTQKTIIGVDRIDYSKGLIQRFDALADFFNQYPRYQTQLTALQIACPCRLDIEAYQALNHALNQQVERINQQFSRGDWQPIDCRQEVIAHESLMRVYRAAQICWVTSLSDGMNLVAKEYIAAQNPLDPGVLILSKYAGAAEQMSAALIVDPLDAVEMREALKTAMEIPKSERLQRYQQLIKGLYQYDINDWRNQFLWDLMHHHQLFEHCIKQPTHRAAHMVF</sequence>
<dbReference type="AlphaFoldDB" id="A0A1Z9Z162"/>
<name>A0A1Z9Z162_9GAMM</name>
<dbReference type="GO" id="GO:0005992">
    <property type="term" value="P:trehalose biosynthetic process"/>
    <property type="evidence" value="ECO:0007669"/>
    <property type="project" value="InterPro"/>
</dbReference>
<protein>
    <submittedName>
        <fullName evidence="2">Trehalose-6-phosphate synthase</fullName>
    </submittedName>
</protein>
<gene>
    <name evidence="2" type="ORF">CAP51_00950</name>
</gene>
<dbReference type="EMBL" id="NEXX01000001">
    <property type="protein sequence ID" value="OUY08221.1"/>
    <property type="molecule type" value="Genomic_DNA"/>
</dbReference>
<dbReference type="OrthoDB" id="9815690at2"/>
<dbReference type="Proteomes" id="UP000196536">
    <property type="component" value="Unassembled WGS sequence"/>
</dbReference>
<reference evidence="2 3" key="1">
    <citation type="submission" date="2017-05" db="EMBL/GenBank/DDBJ databases">
        <title>Acinetobacter populi ANC 5415 (= PBJ7), whole genome shotgun sequencing project.</title>
        <authorList>
            <person name="Nemec A."/>
            <person name="Radolfova-Krizova L."/>
        </authorList>
    </citation>
    <scope>NUCLEOTIDE SEQUENCE [LARGE SCALE GENOMIC DNA]</scope>
    <source>
        <strain evidence="2 3">PBJ7</strain>
    </source>
</reference>
<organism evidence="2 3">
    <name type="scientific">Acinetobacter populi</name>
    <dbReference type="NCBI Taxonomy" id="1582270"/>
    <lineage>
        <taxon>Bacteria</taxon>
        <taxon>Pseudomonadati</taxon>
        <taxon>Pseudomonadota</taxon>
        <taxon>Gammaproteobacteria</taxon>
        <taxon>Moraxellales</taxon>
        <taxon>Moraxellaceae</taxon>
        <taxon>Acinetobacter</taxon>
    </lineage>
</organism>
<dbReference type="SUPFAM" id="SSF53756">
    <property type="entry name" value="UDP-Glycosyltransferase/glycogen phosphorylase"/>
    <property type="match status" value="1"/>
</dbReference>
<dbReference type="InterPro" id="IPR001830">
    <property type="entry name" value="Glyco_trans_20"/>
</dbReference>
<dbReference type="Pfam" id="PF00982">
    <property type="entry name" value="Glyco_transf_20"/>
    <property type="match status" value="1"/>
</dbReference>